<evidence type="ECO:0000256" key="1">
    <source>
        <dbReference type="ARBA" id="ARBA00004651"/>
    </source>
</evidence>
<feature type="transmembrane region" description="Helical" evidence="12">
    <location>
        <begin position="259"/>
        <end position="277"/>
    </location>
</feature>
<comment type="similarity">
    <text evidence="2">Belongs to the monovalent cation:proton antiporter 1 (CPA1) transporter (TC 2.A.36) family.</text>
</comment>
<keyword evidence="3" id="KW-0813">Transport</keyword>
<dbReference type="GO" id="GO:0005886">
    <property type="term" value="C:plasma membrane"/>
    <property type="evidence" value="ECO:0007669"/>
    <property type="project" value="UniProtKB-SubCell"/>
</dbReference>
<evidence type="ECO:0000256" key="2">
    <source>
        <dbReference type="ARBA" id="ARBA00007367"/>
    </source>
</evidence>
<feature type="transmembrane region" description="Helical" evidence="12">
    <location>
        <begin position="131"/>
        <end position="151"/>
    </location>
</feature>
<dbReference type="Pfam" id="PF00999">
    <property type="entry name" value="Na_H_Exchanger"/>
    <property type="match status" value="1"/>
</dbReference>
<reference evidence="14 15" key="1">
    <citation type="submission" date="2016-03" db="EMBL/GenBank/DDBJ databases">
        <title>Acetic acid bacteria sequencing.</title>
        <authorList>
            <person name="Brandt J."/>
            <person name="Jakob F."/>
            <person name="Vogel R.F."/>
        </authorList>
    </citation>
    <scope>NUCLEOTIDE SEQUENCE [LARGE SCALE GENOMIC DNA]</scope>
    <source>
        <strain evidence="14 15">TMW2.1084</strain>
    </source>
</reference>
<evidence type="ECO:0000256" key="5">
    <source>
        <dbReference type="ARBA" id="ARBA00022475"/>
    </source>
</evidence>
<accession>A0A1U9LIF7</accession>
<feature type="transmembrane region" description="Helical" evidence="12">
    <location>
        <begin position="382"/>
        <end position="402"/>
    </location>
</feature>
<evidence type="ECO:0000256" key="8">
    <source>
        <dbReference type="ARBA" id="ARBA00023053"/>
    </source>
</evidence>
<name>A0A1U9LIF7_9PROT</name>
<dbReference type="InterPro" id="IPR006153">
    <property type="entry name" value="Cation/H_exchanger_TM"/>
</dbReference>
<keyword evidence="5" id="KW-1003">Cell membrane</keyword>
<keyword evidence="9" id="KW-0406">Ion transport</keyword>
<dbReference type="KEGG" id="aper:A0U91_11285"/>
<keyword evidence="6 12" id="KW-0812">Transmembrane</keyword>
<dbReference type="GO" id="GO:0098719">
    <property type="term" value="P:sodium ion import across plasma membrane"/>
    <property type="evidence" value="ECO:0007669"/>
    <property type="project" value="TreeGrafter"/>
</dbReference>
<dbReference type="GO" id="GO:0015386">
    <property type="term" value="F:potassium:proton antiporter activity"/>
    <property type="evidence" value="ECO:0007669"/>
    <property type="project" value="TreeGrafter"/>
</dbReference>
<dbReference type="Gene3D" id="6.10.140.1330">
    <property type="match status" value="1"/>
</dbReference>
<keyword evidence="4" id="KW-0050">Antiport</keyword>
<dbReference type="EMBL" id="CP014687">
    <property type="protein sequence ID" value="AQT06149.1"/>
    <property type="molecule type" value="Genomic_DNA"/>
</dbReference>
<organism evidence="14 15">
    <name type="scientific">Acetobacter persici</name>
    <dbReference type="NCBI Taxonomy" id="1076596"/>
    <lineage>
        <taxon>Bacteria</taxon>
        <taxon>Pseudomonadati</taxon>
        <taxon>Pseudomonadota</taxon>
        <taxon>Alphaproteobacteria</taxon>
        <taxon>Acetobacterales</taxon>
        <taxon>Acetobacteraceae</taxon>
        <taxon>Acetobacter</taxon>
    </lineage>
</organism>
<feature type="transmembrane region" description="Helical" evidence="12">
    <location>
        <begin position="351"/>
        <end position="370"/>
    </location>
</feature>
<dbReference type="RefSeq" id="WP_077931803.1">
    <property type="nucleotide sequence ID" value="NZ_CP014687.1"/>
</dbReference>
<proteinExistence type="inferred from homology"/>
<dbReference type="InterPro" id="IPR018422">
    <property type="entry name" value="Cation/H_exchanger_CPA1"/>
</dbReference>
<evidence type="ECO:0000256" key="12">
    <source>
        <dbReference type="SAM" id="Phobius"/>
    </source>
</evidence>
<dbReference type="PANTHER" id="PTHR10110">
    <property type="entry name" value="SODIUM/HYDROGEN EXCHANGER"/>
    <property type="match status" value="1"/>
</dbReference>
<evidence type="ECO:0000313" key="15">
    <source>
        <dbReference type="Proteomes" id="UP000189055"/>
    </source>
</evidence>
<evidence type="ECO:0000256" key="11">
    <source>
        <dbReference type="ARBA" id="ARBA00023201"/>
    </source>
</evidence>
<evidence type="ECO:0000256" key="7">
    <source>
        <dbReference type="ARBA" id="ARBA00022989"/>
    </source>
</evidence>
<keyword evidence="10 12" id="KW-0472">Membrane</keyword>
<keyword evidence="8" id="KW-0915">Sodium</keyword>
<sequence>MTSLGLFALVIGLASLFALLNERLLRLPLTIGILVFSLLAAALLLLAEAVLPGSGAAQARALLAQIDLPHTLLDGALAFLLFAGAQTVDVRALWGRRYSVLALAVLGTLLAVLLFAGGIWGVFGLLGFSISFPWCVVLGAILAPTDPVSVVGMLRRLGLPGPIQALFAGESLLNDGVGVVIFTVALSVAIDGGSAHATRLAEAFVWEVGGGLLVGLAGGGLALAALRAVRDHHVELLISLALASGVYSGAAAWGMSGPIAVVAAGLMLGAHVAQAALTPQGRVDLAGFWSHVDEVLNALLFVIIGLQLVALSFALPVVAAACIALPLAVLVRGASVLLATLPMYVLRRERLGVLAVLTGGGLRGGISLALALSLPAGPERELLLCVSYCVVVFTILVQGMTIQPLVRKFYPVGQTGTEKG</sequence>
<dbReference type="GO" id="GO:0051453">
    <property type="term" value="P:regulation of intracellular pH"/>
    <property type="evidence" value="ECO:0007669"/>
    <property type="project" value="TreeGrafter"/>
</dbReference>
<dbReference type="Proteomes" id="UP000189055">
    <property type="component" value="Chromosome"/>
</dbReference>
<dbReference type="AlphaFoldDB" id="A0A1U9LIF7"/>
<evidence type="ECO:0000256" key="6">
    <source>
        <dbReference type="ARBA" id="ARBA00022692"/>
    </source>
</evidence>
<feature type="domain" description="Cation/H+ exchanger transmembrane" evidence="13">
    <location>
        <begin position="14"/>
        <end position="408"/>
    </location>
</feature>
<feature type="transmembrane region" description="Helical" evidence="12">
    <location>
        <begin position="210"/>
        <end position="229"/>
    </location>
</feature>
<feature type="transmembrane region" description="Helical" evidence="12">
    <location>
        <begin position="298"/>
        <end position="331"/>
    </location>
</feature>
<keyword evidence="7 12" id="KW-1133">Transmembrane helix</keyword>
<evidence type="ECO:0000313" key="14">
    <source>
        <dbReference type="EMBL" id="AQT06149.1"/>
    </source>
</evidence>
<feature type="transmembrane region" description="Helical" evidence="12">
    <location>
        <begin position="236"/>
        <end position="253"/>
    </location>
</feature>
<feature type="transmembrane region" description="Helical" evidence="12">
    <location>
        <begin position="100"/>
        <end position="125"/>
    </location>
</feature>
<evidence type="ECO:0000256" key="10">
    <source>
        <dbReference type="ARBA" id="ARBA00023136"/>
    </source>
</evidence>
<dbReference type="PANTHER" id="PTHR10110:SF195">
    <property type="entry name" value="NA(+)_H(+) ANTIPORTER NHAS2"/>
    <property type="match status" value="1"/>
</dbReference>
<gene>
    <name evidence="14" type="ORF">A0U91_11285</name>
</gene>
<keyword evidence="11" id="KW-0739">Sodium transport</keyword>
<dbReference type="GO" id="GO:0015385">
    <property type="term" value="F:sodium:proton antiporter activity"/>
    <property type="evidence" value="ECO:0007669"/>
    <property type="project" value="InterPro"/>
</dbReference>
<feature type="transmembrane region" description="Helical" evidence="12">
    <location>
        <begin position="28"/>
        <end position="51"/>
    </location>
</feature>
<feature type="transmembrane region" description="Helical" evidence="12">
    <location>
        <begin position="172"/>
        <end position="190"/>
    </location>
</feature>
<protein>
    <submittedName>
        <fullName evidence="14">Sodium:proton antiporter</fullName>
    </submittedName>
</protein>
<evidence type="ECO:0000259" key="13">
    <source>
        <dbReference type="Pfam" id="PF00999"/>
    </source>
</evidence>
<comment type="subcellular location">
    <subcellularLocation>
        <location evidence="1">Cell membrane</location>
        <topology evidence="1">Multi-pass membrane protein</topology>
    </subcellularLocation>
</comment>
<evidence type="ECO:0000256" key="4">
    <source>
        <dbReference type="ARBA" id="ARBA00022449"/>
    </source>
</evidence>
<evidence type="ECO:0000256" key="9">
    <source>
        <dbReference type="ARBA" id="ARBA00023065"/>
    </source>
</evidence>
<evidence type="ECO:0000256" key="3">
    <source>
        <dbReference type="ARBA" id="ARBA00022448"/>
    </source>
</evidence>